<reference evidence="2" key="1">
    <citation type="submission" date="2022-03" db="EMBL/GenBank/DDBJ databases">
        <authorList>
            <person name="Martin C."/>
        </authorList>
    </citation>
    <scope>NUCLEOTIDE SEQUENCE</scope>
</reference>
<sequence>MEFYKLLQSKESVFDATIAKMTSQKLIEVISGLQQEMADEQKHFNNLSNDLAAVDSNSSRHAEISTELMASQGRLAMLMGRNMKCFTQQTSIQNQELLSSLSTPKEEPSPHPHISHTTPKSFHFDEDIPDSIKKQRDSGMANVSEMKTIPKLEPAKEPKSDLPEREIVPKSILKSSAVPKKGILKTSGAINNSDVSKTDTNHDVQAINNDDTSQGIGDKTNKTLVPSDVDTAPPHVKNTSVTSQHKDNETAKPEPAPVVYHSLRDRYKNRASNVPQYEPPADILPTSHAPAIQ</sequence>
<protein>
    <submittedName>
        <fullName evidence="2">Uncharacterized protein</fullName>
    </submittedName>
</protein>
<dbReference type="OrthoDB" id="6158757at2759"/>
<feature type="compositionally biased region" description="Polar residues" evidence="1">
    <location>
        <begin position="206"/>
        <end position="215"/>
    </location>
</feature>
<evidence type="ECO:0000256" key="1">
    <source>
        <dbReference type="SAM" id="MobiDB-lite"/>
    </source>
</evidence>
<dbReference type="EMBL" id="CAIIXF020000005">
    <property type="protein sequence ID" value="CAH1784940.1"/>
    <property type="molecule type" value="Genomic_DNA"/>
</dbReference>
<proteinExistence type="predicted"/>
<accession>A0A8J1XEA0</accession>
<dbReference type="AlphaFoldDB" id="A0A8J1XEA0"/>
<organism evidence="2 3">
    <name type="scientific">Owenia fusiformis</name>
    <name type="common">Polychaete worm</name>
    <dbReference type="NCBI Taxonomy" id="6347"/>
    <lineage>
        <taxon>Eukaryota</taxon>
        <taxon>Metazoa</taxon>
        <taxon>Spiralia</taxon>
        <taxon>Lophotrochozoa</taxon>
        <taxon>Annelida</taxon>
        <taxon>Polychaeta</taxon>
        <taxon>Sedentaria</taxon>
        <taxon>Canalipalpata</taxon>
        <taxon>Sabellida</taxon>
        <taxon>Oweniida</taxon>
        <taxon>Oweniidae</taxon>
        <taxon>Owenia</taxon>
    </lineage>
</organism>
<evidence type="ECO:0000313" key="2">
    <source>
        <dbReference type="EMBL" id="CAH1784940.1"/>
    </source>
</evidence>
<name>A0A8J1XEA0_OWEFU</name>
<feature type="region of interest" description="Disordered" evidence="1">
    <location>
        <begin position="99"/>
        <end position="126"/>
    </location>
</feature>
<gene>
    <name evidence="2" type="ORF">OFUS_LOCUS11061</name>
</gene>
<evidence type="ECO:0000313" key="3">
    <source>
        <dbReference type="Proteomes" id="UP000749559"/>
    </source>
</evidence>
<dbReference type="Proteomes" id="UP000749559">
    <property type="component" value="Unassembled WGS sequence"/>
</dbReference>
<feature type="region of interest" description="Disordered" evidence="1">
    <location>
        <begin position="188"/>
        <end position="293"/>
    </location>
</feature>
<keyword evidence="3" id="KW-1185">Reference proteome</keyword>
<comment type="caution">
    <text evidence="2">The sequence shown here is derived from an EMBL/GenBank/DDBJ whole genome shotgun (WGS) entry which is preliminary data.</text>
</comment>
<feature type="non-terminal residue" evidence="2">
    <location>
        <position position="1"/>
    </location>
</feature>